<feature type="domain" description="FHA" evidence="1">
    <location>
        <begin position="30"/>
        <end position="79"/>
    </location>
</feature>
<dbReference type="EMBL" id="DTDH01000133">
    <property type="protein sequence ID" value="HGT98645.1"/>
    <property type="molecule type" value="Genomic_DNA"/>
</dbReference>
<organism evidence="3">
    <name type="scientific">Ignisphaera aggregans</name>
    <dbReference type="NCBI Taxonomy" id="334771"/>
    <lineage>
        <taxon>Archaea</taxon>
        <taxon>Thermoproteota</taxon>
        <taxon>Thermoprotei</taxon>
        <taxon>Desulfurococcales</taxon>
        <taxon>Desulfurococcaceae</taxon>
        <taxon>Ignisphaera</taxon>
    </lineage>
</organism>
<proteinExistence type="predicted"/>
<name>A0A7J3MYK4_9CREN</name>
<evidence type="ECO:0000313" key="3">
    <source>
        <dbReference type="EMBL" id="HGT98645.1"/>
    </source>
</evidence>
<dbReference type="EMBL" id="DTAU01000049">
    <property type="protein sequence ID" value="HFQ78637.1"/>
    <property type="molecule type" value="Genomic_DNA"/>
</dbReference>
<dbReference type="Gene3D" id="2.60.200.20">
    <property type="match status" value="1"/>
</dbReference>
<evidence type="ECO:0000313" key="2">
    <source>
        <dbReference type="EMBL" id="HFQ78637.1"/>
    </source>
</evidence>
<dbReference type="AlphaFoldDB" id="A0A7J3MYK4"/>
<dbReference type="CDD" id="cd00060">
    <property type="entry name" value="FHA"/>
    <property type="match status" value="1"/>
</dbReference>
<sequence>MSSEGRILVAILKSIHSTSHQVVKLKPNSYTIGRDPDCDIVIADPFVSRRHAKIFYRDNRWFIEDVGSRNGTYVDGEDIRGRGAVELKEGIEVVLGFSTLLVKGFEES</sequence>
<protein>
    <submittedName>
        <fullName evidence="3">FHA domain-containing protein</fullName>
    </submittedName>
</protein>
<evidence type="ECO:0000259" key="1">
    <source>
        <dbReference type="PROSITE" id="PS50006"/>
    </source>
</evidence>
<dbReference type="Pfam" id="PF00498">
    <property type="entry name" value="FHA"/>
    <property type="match status" value="1"/>
</dbReference>
<comment type="caution">
    <text evidence="3">The sequence shown here is derived from an EMBL/GenBank/DDBJ whole genome shotgun (WGS) entry which is preliminary data.</text>
</comment>
<dbReference type="PANTHER" id="PTHR23308">
    <property type="entry name" value="NUCLEAR INHIBITOR OF PROTEIN PHOSPHATASE-1"/>
    <property type="match status" value="1"/>
</dbReference>
<dbReference type="PROSITE" id="PS50006">
    <property type="entry name" value="FHA_DOMAIN"/>
    <property type="match status" value="1"/>
</dbReference>
<gene>
    <name evidence="2" type="ORF">ENT99_02905</name>
    <name evidence="3" type="ORF">ENU64_04365</name>
</gene>
<dbReference type="SUPFAM" id="SSF49879">
    <property type="entry name" value="SMAD/FHA domain"/>
    <property type="match status" value="1"/>
</dbReference>
<dbReference type="InterPro" id="IPR008984">
    <property type="entry name" value="SMAD_FHA_dom_sf"/>
</dbReference>
<dbReference type="SMART" id="SM00240">
    <property type="entry name" value="FHA"/>
    <property type="match status" value="1"/>
</dbReference>
<dbReference type="InterPro" id="IPR050923">
    <property type="entry name" value="Cell_Proc_Reg/RNA_Proc"/>
</dbReference>
<dbReference type="InterPro" id="IPR000253">
    <property type="entry name" value="FHA_dom"/>
</dbReference>
<accession>A0A7J3MYK4</accession>
<reference evidence="3" key="1">
    <citation type="journal article" date="2020" name="mSystems">
        <title>Genome- and Community-Level Interaction Insights into Carbon Utilization and Element Cycling Functions of Hydrothermarchaeota in Hydrothermal Sediment.</title>
        <authorList>
            <person name="Zhou Z."/>
            <person name="Liu Y."/>
            <person name="Xu W."/>
            <person name="Pan J."/>
            <person name="Luo Z.H."/>
            <person name="Li M."/>
        </authorList>
    </citation>
    <scope>NUCLEOTIDE SEQUENCE [LARGE SCALE GENOMIC DNA]</scope>
    <source>
        <strain evidence="2">SpSt-629</strain>
        <strain evidence="3">SpSt-688</strain>
    </source>
</reference>